<keyword evidence="3" id="KW-0325">Glycoprotein</keyword>
<dbReference type="PANTHER" id="PTHR46490:SF6">
    <property type="entry name" value="ASIALOGLYCOPROTEIN RECEPTOR 1-LIKE-RELATED"/>
    <property type="match status" value="1"/>
</dbReference>
<dbReference type="InterPro" id="IPR016187">
    <property type="entry name" value="CTDL_fold"/>
</dbReference>
<evidence type="ECO:0000313" key="7">
    <source>
        <dbReference type="WBParaSite" id="Csp11.Scaffold629.g12684.t1"/>
    </source>
</evidence>
<evidence type="ECO:0000256" key="2">
    <source>
        <dbReference type="ARBA" id="ARBA00023157"/>
    </source>
</evidence>
<keyword evidence="4" id="KW-0732">Signal</keyword>
<reference evidence="7" key="1">
    <citation type="submission" date="2016-11" db="UniProtKB">
        <authorList>
            <consortium name="WormBaseParasite"/>
        </authorList>
    </citation>
    <scope>IDENTIFICATION</scope>
</reference>
<accession>A0A1I7TX59</accession>
<evidence type="ECO:0000313" key="6">
    <source>
        <dbReference type="Proteomes" id="UP000095282"/>
    </source>
</evidence>
<dbReference type="GO" id="GO:0030246">
    <property type="term" value="F:carbohydrate binding"/>
    <property type="evidence" value="ECO:0007669"/>
    <property type="project" value="UniProtKB-KW"/>
</dbReference>
<dbReference type="Pfam" id="PF00059">
    <property type="entry name" value="Lectin_C"/>
    <property type="match status" value="1"/>
</dbReference>
<dbReference type="InterPro" id="IPR016186">
    <property type="entry name" value="C-type_lectin-like/link_sf"/>
</dbReference>
<dbReference type="Gene3D" id="3.10.100.10">
    <property type="entry name" value="Mannose-Binding Protein A, subunit A"/>
    <property type="match status" value="1"/>
</dbReference>
<feature type="domain" description="C-type lectin" evidence="5">
    <location>
        <begin position="34"/>
        <end position="159"/>
    </location>
</feature>
<proteinExistence type="predicted"/>
<dbReference type="AlphaFoldDB" id="A0A1I7TX59"/>
<evidence type="ECO:0000259" key="5">
    <source>
        <dbReference type="PROSITE" id="PS50041"/>
    </source>
</evidence>
<keyword evidence="2" id="KW-1015">Disulfide bond</keyword>
<evidence type="ECO:0000256" key="4">
    <source>
        <dbReference type="SAM" id="SignalP"/>
    </source>
</evidence>
<evidence type="ECO:0000256" key="1">
    <source>
        <dbReference type="ARBA" id="ARBA00022734"/>
    </source>
</evidence>
<feature type="signal peptide" evidence="4">
    <location>
        <begin position="1"/>
        <end position="19"/>
    </location>
</feature>
<dbReference type="CDD" id="cd00037">
    <property type="entry name" value="CLECT"/>
    <property type="match status" value="1"/>
</dbReference>
<dbReference type="eggNOG" id="KOG4297">
    <property type="taxonomic scope" value="Eukaryota"/>
</dbReference>
<keyword evidence="1" id="KW-0430">Lectin</keyword>
<keyword evidence="6" id="KW-1185">Reference proteome</keyword>
<dbReference type="SUPFAM" id="SSF56436">
    <property type="entry name" value="C-type lectin-like"/>
    <property type="match status" value="1"/>
</dbReference>
<protein>
    <submittedName>
        <fullName evidence="7">C-type lectin domain-containing protein</fullName>
    </submittedName>
</protein>
<name>A0A1I7TX59_9PELO</name>
<sequence>MFFQTTAILLLIYSQFTLSDNSNPCDSTWIYYNKTGCCYKTSTEIGTWFDGSGICARMHTGSHLASLRSADESTFVTKSHRIGLDRIHAWTGLSQTQKTNNWTFTDGSKPWSSFIFPYLLPHNHSSCVELRDDWLLELFNHTGKTQPTFCYLLQKSLCKYCPIPKINQTTPTTTKTPALRIEKTHPRSNQSKFCEDKFQFIGPT</sequence>
<dbReference type="InterPro" id="IPR052309">
    <property type="entry name" value="C-type_Lectin_Domain_Fam1"/>
</dbReference>
<feature type="chain" id="PRO_5009308049" evidence="4">
    <location>
        <begin position="20"/>
        <end position="204"/>
    </location>
</feature>
<dbReference type="WBParaSite" id="Csp11.Scaffold629.g12684.t1">
    <property type="protein sequence ID" value="Csp11.Scaffold629.g12684.t1"/>
    <property type="gene ID" value="Csp11.Scaffold629.g12684"/>
</dbReference>
<dbReference type="PANTHER" id="PTHR46490">
    <property type="entry name" value="C-TYPE LECTIN DOMAIN FAMILY 12 MEMBER A-RELATED"/>
    <property type="match status" value="1"/>
</dbReference>
<dbReference type="SMART" id="SM00034">
    <property type="entry name" value="CLECT"/>
    <property type="match status" value="1"/>
</dbReference>
<dbReference type="PROSITE" id="PS50041">
    <property type="entry name" value="C_TYPE_LECTIN_2"/>
    <property type="match status" value="1"/>
</dbReference>
<organism evidence="6 7">
    <name type="scientific">Caenorhabditis tropicalis</name>
    <dbReference type="NCBI Taxonomy" id="1561998"/>
    <lineage>
        <taxon>Eukaryota</taxon>
        <taxon>Metazoa</taxon>
        <taxon>Ecdysozoa</taxon>
        <taxon>Nematoda</taxon>
        <taxon>Chromadorea</taxon>
        <taxon>Rhabditida</taxon>
        <taxon>Rhabditina</taxon>
        <taxon>Rhabditomorpha</taxon>
        <taxon>Rhabditoidea</taxon>
        <taxon>Rhabditidae</taxon>
        <taxon>Peloderinae</taxon>
        <taxon>Caenorhabditis</taxon>
    </lineage>
</organism>
<dbReference type="InterPro" id="IPR001304">
    <property type="entry name" value="C-type_lectin-like"/>
</dbReference>
<dbReference type="Proteomes" id="UP000095282">
    <property type="component" value="Unplaced"/>
</dbReference>
<evidence type="ECO:0000256" key="3">
    <source>
        <dbReference type="ARBA" id="ARBA00023180"/>
    </source>
</evidence>